<evidence type="ECO:0000313" key="14">
    <source>
        <dbReference type="EMBL" id="MES5149452.1"/>
    </source>
</evidence>
<feature type="transmembrane region" description="Helical" evidence="9">
    <location>
        <begin position="178"/>
        <end position="196"/>
    </location>
</feature>
<dbReference type="Proteomes" id="UP000067598">
    <property type="component" value="Unassembled WGS sequence"/>
</dbReference>
<dbReference type="GO" id="GO:0009401">
    <property type="term" value="P:phosphoenolpyruvate-dependent sugar phosphotransferase system"/>
    <property type="evidence" value="ECO:0007669"/>
    <property type="project" value="InterPro"/>
</dbReference>
<evidence type="ECO:0000259" key="10">
    <source>
        <dbReference type="PROSITE" id="PS51105"/>
    </source>
</evidence>
<keyword evidence="6 9" id="KW-1133">Transmembrane helix</keyword>
<evidence type="ECO:0000313" key="11">
    <source>
        <dbReference type="EMBL" id="KAA8797872.1"/>
    </source>
</evidence>
<dbReference type="STRING" id="47770.GCA_001567095_00847"/>
<feature type="domain" description="PTS EIIC type-3" evidence="10">
    <location>
        <begin position="13"/>
        <end position="453"/>
    </location>
</feature>
<comment type="subcellular location">
    <subcellularLocation>
        <location evidence="1">Cell membrane</location>
        <topology evidence="1">Multi-pass membrane protein</topology>
    </subcellularLocation>
</comment>
<reference evidence="11 21" key="4">
    <citation type="submission" date="2019-09" db="EMBL/GenBank/DDBJ databases">
        <title>Comparative analysis of L. crispatus genomes revealed niche specific adaptation to different host and body sites.</title>
        <authorList>
            <person name="Pan M."/>
            <person name="Hidalgo-Cantabrana C."/>
            <person name="Barrangou R."/>
        </authorList>
    </citation>
    <scope>NUCLEOTIDE SEQUENCE [LARGE SCALE GENOMIC DNA]</scope>
    <source>
        <strain evidence="11 21">NCK973</strain>
    </source>
</reference>
<keyword evidence="4 8" id="KW-0762">Sugar transport</keyword>
<dbReference type="PROSITE" id="PS51105">
    <property type="entry name" value="PTS_EIIC_TYPE_3"/>
    <property type="match status" value="1"/>
</dbReference>
<evidence type="ECO:0000256" key="4">
    <source>
        <dbReference type="ARBA" id="ARBA00022597"/>
    </source>
</evidence>
<dbReference type="GO" id="GO:0005886">
    <property type="term" value="C:plasma membrane"/>
    <property type="evidence" value="ECO:0007669"/>
    <property type="project" value="UniProtKB-SubCell"/>
</dbReference>
<gene>
    <name evidence="14" type="ORF">ABVC42_05870</name>
    <name evidence="12" type="ORF">AEL95_02885</name>
    <name evidence="16" type="ORF">BHU41_04510</name>
    <name evidence="17" type="ORF">ERD32_07510</name>
    <name evidence="11" type="ORF">F1C02_05960</name>
    <name evidence="15" type="ORF">GTK63_04060</name>
    <name evidence="13" type="ORF">RON39_07035</name>
</gene>
<dbReference type="EMBL" id="MKXG01000012">
    <property type="protein sequence ID" value="PJZ17381.1"/>
    <property type="molecule type" value="Genomic_DNA"/>
</dbReference>
<dbReference type="InterPro" id="IPR051088">
    <property type="entry name" value="PTS_Sugar-EIIC/EIIB"/>
</dbReference>
<feature type="transmembrane region" description="Helical" evidence="9">
    <location>
        <begin position="37"/>
        <end position="58"/>
    </location>
</feature>
<dbReference type="InterPro" id="IPR003352">
    <property type="entry name" value="PTS_EIIC"/>
</dbReference>
<reference evidence="13" key="6">
    <citation type="submission" date="2023-08" db="EMBL/GenBank/DDBJ databases">
        <title>Lactobacillus from the Female Urinary Tract.</title>
        <authorList>
            <person name="Stegman N."/>
            <person name="Jackson B."/>
            <person name="Steiling M."/>
            <person name="Sedano C."/>
            <person name="Wolfe A."/>
            <person name="Putonti C."/>
        </authorList>
    </citation>
    <scope>NUCLEOTIDE SEQUENCE</scope>
    <source>
        <strain evidence="13">UMB5661</strain>
    </source>
</reference>
<dbReference type="InterPro" id="IPR004501">
    <property type="entry name" value="PTS_EIIC_3"/>
</dbReference>
<name>A0A109DF55_9LACO</name>
<comment type="caution">
    <text evidence="12">The sequence shown here is derived from an EMBL/GenBank/DDBJ whole genome shotgun (WGS) entry which is preliminary data.</text>
</comment>
<reference evidence="17 20" key="3">
    <citation type="submission" date="2019-01" db="EMBL/GenBank/DDBJ databases">
        <title>The genome sequence of Lactobacillus crispatus L49.</title>
        <authorList>
            <person name="Zhong J."/>
            <person name="Zhang J."/>
        </authorList>
    </citation>
    <scope>NUCLEOTIDE SEQUENCE [LARGE SCALE GENOMIC DNA]</scope>
    <source>
        <strain evidence="17 20">L49</strain>
    </source>
</reference>
<comment type="function">
    <text evidence="8">The phosphoenolpyruvate-dependent sugar phosphotransferase system (PTS), a major carbohydrate active -transport system, catalyzes the phosphorylation of incoming sugar substrates concomitant with their translocation across the cell membrane.</text>
</comment>
<dbReference type="PIRSF" id="PIRSF006351">
    <property type="entry name" value="PTS_EIIC-Cellobiose"/>
    <property type="match status" value="1"/>
</dbReference>
<evidence type="ECO:0000256" key="6">
    <source>
        <dbReference type="ARBA" id="ARBA00022989"/>
    </source>
</evidence>
<organism evidence="12 18">
    <name type="scientific">Lactobacillus crispatus</name>
    <dbReference type="NCBI Taxonomy" id="47770"/>
    <lineage>
        <taxon>Bacteria</taxon>
        <taxon>Bacillati</taxon>
        <taxon>Bacillota</taxon>
        <taxon>Bacilli</taxon>
        <taxon>Lactobacillales</taxon>
        <taxon>Lactobacillaceae</taxon>
        <taxon>Lactobacillus</taxon>
    </lineage>
</organism>
<evidence type="ECO:0000313" key="12">
    <source>
        <dbReference type="EMBL" id="KWU04329.1"/>
    </source>
</evidence>
<accession>A0A109DF55</accession>
<feature type="transmembrane region" description="Helical" evidence="9">
    <location>
        <begin position="329"/>
        <end position="349"/>
    </location>
</feature>
<feature type="transmembrane region" description="Helical" evidence="9">
    <location>
        <begin position="217"/>
        <end position="237"/>
    </location>
</feature>
<dbReference type="EMBL" id="JBETVU010000012">
    <property type="protein sequence ID" value="MES5149452.1"/>
    <property type="molecule type" value="Genomic_DNA"/>
</dbReference>
<keyword evidence="23" id="KW-1185">Reference proteome</keyword>
<evidence type="ECO:0000313" key="17">
    <source>
        <dbReference type="EMBL" id="RXF57343.1"/>
    </source>
</evidence>
<evidence type="ECO:0000256" key="9">
    <source>
        <dbReference type="SAM" id="Phobius"/>
    </source>
</evidence>
<dbReference type="Proteomes" id="UP001434419">
    <property type="component" value="Unassembled WGS sequence"/>
</dbReference>
<evidence type="ECO:0000256" key="3">
    <source>
        <dbReference type="ARBA" id="ARBA00022475"/>
    </source>
</evidence>
<dbReference type="Pfam" id="PF02378">
    <property type="entry name" value="PTS_EIIC"/>
    <property type="match status" value="1"/>
</dbReference>
<dbReference type="InterPro" id="IPR004796">
    <property type="entry name" value="PTS_IIC_cello"/>
</dbReference>
<evidence type="ECO:0000313" key="21">
    <source>
        <dbReference type="Proteomes" id="UP000322051"/>
    </source>
</evidence>
<reference evidence="14" key="7">
    <citation type="submission" date="2024-06" db="EMBL/GenBank/DDBJ databases">
        <title>Vaginal Lactobacillus fatty acid response mechanisms reveal a metabolite-targeted strategy for bacterial vaginosis treatment.</title>
        <authorList>
            <person name="Zhu M."/>
            <person name="Blainey P.C."/>
            <person name="Bloom S.M."/>
            <person name="Kwon D.S."/>
        </authorList>
    </citation>
    <scope>NUCLEOTIDE SEQUENCE</scope>
    <source>
        <strain evidence="14">194_F1_1</strain>
    </source>
</reference>
<dbReference type="Proteomes" id="UP000460132">
    <property type="component" value="Unassembled WGS sequence"/>
</dbReference>
<dbReference type="GO" id="GO:1901264">
    <property type="term" value="P:carbohydrate derivative transport"/>
    <property type="evidence" value="ECO:0007669"/>
    <property type="project" value="TreeGrafter"/>
</dbReference>
<dbReference type="EMBL" id="LJGP01000009">
    <property type="protein sequence ID" value="KWU04329.1"/>
    <property type="molecule type" value="Genomic_DNA"/>
</dbReference>
<dbReference type="Proteomes" id="UP000322051">
    <property type="component" value="Unassembled WGS sequence"/>
</dbReference>
<feature type="transmembrane region" description="Helical" evidence="9">
    <location>
        <begin position="79"/>
        <end position="98"/>
    </location>
</feature>
<evidence type="ECO:0000256" key="2">
    <source>
        <dbReference type="ARBA" id="ARBA00022448"/>
    </source>
</evidence>
<dbReference type="EMBL" id="VUAO01000013">
    <property type="protein sequence ID" value="KAA8797872.1"/>
    <property type="molecule type" value="Genomic_DNA"/>
</dbReference>
<dbReference type="EMBL" id="JAVTXN010000033">
    <property type="protein sequence ID" value="MDT9609879.1"/>
    <property type="molecule type" value="Genomic_DNA"/>
</dbReference>
<evidence type="ECO:0000313" key="20">
    <source>
        <dbReference type="Proteomes" id="UP000289808"/>
    </source>
</evidence>
<evidence type="ECO:0000313" key="16">
    <source>
        <dbReference type="EMBL" id="PJZ17381.1"/>
    </source>
</evidence>
<dbReference type="Proteomes" id="UP000231914">
    <property type="component" value="Unassembled WGS sequence"/>
</dbReference>
<reference evidence="15 22" key="5">
    <citation type="submission" date="2020-01" db="EMBL/GenBank/DDBJ databases">
        <title>Vaginal microbiome of pregnant Indian women: Insights into the genome of dominants Lactobacillus species.</title>
        <authorList>
            <person name="Das B."/>
            <person name="Mehta O."/>
            <person name="Ghosh T.S."/>
            <person name="Kothidar A."/>
            <person name="Gowtham M.R."/>
            <person name="Mitra R."/>
            <person name="Kshetrapal P."/>
            <person name="Wadhwa N."/>
            <person name="Thiruvengadam R."/>
            <person name="Nair G.B."/>
            <person name="Bhatnagar S."/>
            <person name="Pore S."/>
        </authorList>
    </citation>
    <scope>NUCLEOTIDE SEQUENCE [LARGE SCALE GENOMIC DNA]</scope>
    <source>
        <strain evidence="15 22">Indica2</strain>
    </source>
</reference>
<evidence type="ECO:0000313" key="13">
    <source>
        <dbReference type="EMBL" id="MDT9609879.1"/>
    </source>
</evidence>
<evidence type="ECO:0000313" key="22">
    <source>
        <dbReference type="Proteomes" id="UP000460132"/>
    </source>
</evidence>
<proteinExistence type="predicted"/>
<evidence type="ECO:0000256" key="8">
    <source>
        <dbReference type="PIRNR" id="PIRNR006351"/>
    </source>
</evidence>
<dbReference type="PATRIC" id="fig|47770.28.peg.2192"/>
<evidence type="ECO:0000256" key="1">
    <source>
        <dbReference type="ARBA" id="ARBA00004651"/>
    </source>
</evidence>
<dbReference type="NCBIfam" id="TIGR00410">
    <property type="entry name" value="lacE"/>
    <property type="match status" value="1"/>
</dbReference>
<evidence type="ECO:0000256" key="5">
    <source>
        <dbReference type="ARBA" id="ARBA00022692"/>
    </source>
</evidence>
<dbReference type="PANTHER" id="PTHR33989">
    <property type="match status" value="1"/>
</dbReference>
<dbReference type="GO" id="GO:0008982">
    <property type="term" value="F:protein-N(PI)-phosphohistidine-sugar phosphotransferase activity"/>
    <property type="evidence" value="ECO:0007669"/>
    <property type="project" value="UniProtKB-UniRule"/>
</dbReference>
<dbReference type="EMBL" id="WWFF01000005">
    <property type="protein sequence ID" value="MYN53502.1"/>
    <property type="molecule type" value="Genomic_DNA"/>
</dbReference>
<reference evidence="16 19" key="2">
    <citation type="submission" date="2016-10" db="EMBL/GenBank/DDBJ databases">
        <title>WGS of isloates from the oral cavity of healthy individuals.</title>
        <authorList>
            <person name="Sharma S."/>
            <person name="Pal V.K."/>
            <person name="Patil P.B."/>
            <person name="Korpole S."/>
            <person name="Grover V."/>
        </authorList>
    </citation>
    <scope>NUCLEOTIDE SEQUENCE [LARGE SCALE GENOMIC DNA]</scope>
    <source>
        <strain evidence="16 19">DISK12</strain>
    </source>
</reference>
<keyword evidence="5 9" id="KW-0812">Transmembrane</keyword>
<keyword evidence="2 8" id="KW-0813">Transport</keyword>
<evidence type="ECO:0000313" key="15">
    <source>
        <dbReference type="EMBL" id="MYN53502.1"/>
    </source>
</evidence>
<evidence type="ECO:0000313" key="23">
    <source>
        <dbReference type="Proteomes" id="UP001434419"/>
    </source>
</evidence>
<feature type="transmembrane region" description="Helical" evidence="9">
    <location>
        <begin position="436"/>
        <end position="454"/>
    </location>
</feature>
<evidence type="ECO:0000313" key="18">
    <source>
        <dbReference type="Proteomes" id="UP000067598"/>
    </source>
</evidence>
<protein>
    <recommendedName>
        <fullName evidence="8">Permease IIC component</fullName>
    </recommendedName>
</protein>
<feature type="transmembrane region" description="Helical" evidence="9">
    <location>
        <begin position="257"/>
        <end position="280"/>
    </location>
</feature>
<evidence type="ECO:0000313" key="19">
    <source>
        <dbReference type="Proteomes" id="UP000231914"/>
    </source>
</evidence>
<keyword evidence="3 8" id="KW-1003">Cell membrane</keyword>
<dbReference type="RefSeq" id="WP_005718931.1">
    <property type="nucleotide sequence ID" value="NZ_AP025162.1"/>
</dbReference>
<keyword evidence="7 8" id="KW-0472">Membrane</keyword>
<dbReference type="PANTHER" id="PTHR33989:SF4">
    <property type="entry name" value="PTS SYSTEM N,N'-DIACETYLCHITOBIOSE-SPECIFIC EIIC COMPONENT"/>
    <property type="match status" value="1"/>
</dbReference>
<dbReference type="Proteomes" id="UP001253287">
    <property type="component" value="Unassembled WGS sequence"/>
</dbReference>
<sequence length="475" mass="51073">MADQKQSGFGLWVNQHIMPPIMKFVNTKAITALQNGMVYSLPFIIIGSIFLILGNIPIKSVADAINASGWGAIFAQANNTTFQMMGLWAAIGIAYVYVKNENYEPLAPGLTSAAAFLMLQNLSIDNPLKAALTSGLTDGSMTGKVVTENIDKLPHALQSFLESPVTGVINTKWLGGDGMIAAIIVGLLVGWIYTMIMKAGWTIKMPAQVPPAVSNQFTAMIPSGVILTGSMLIYAAFNAFAHTDFLNWIYNTLQIPLQGISDSFGGAIAIGFLVPFFWFFGVHGGLIMGSLVAPMLQANTADNARLFAEGKLTIAQGAHVVTNEFYNNFINLTGSGITIGLIIFTLVAAKSVQLKSIGKLELVPGIFNINEPFLFGLPIVMNPMLAVPFFLTPLVVAASTYLVIKTGIVPPLNGVAAPWTTPAVISGFLIGGWKMAIWQACTLLISTAIYWPFARKYDKVLLAKEMKEAKQEANK</sequence>
<reference evidence="12 18" key="1">
    <citation type="journal article" date="2016" name="Microbiology (Mosc.)">
        <title>Comparison of Lactobacillus crispatus isolates from Lactobacillus-dominated vaginal microbiomes with isolates from microbiomes containing bacterial vaginosis-associated bacteria.</title>
        <authorList>
            <person name="Abdelmaksoud A.A."/>
            <person name="Koparde V.N."/>
            <person name="Sheth N.U."/>
            <person name="Serrano M.G."/>
            <person name="Glascock A.L."/>
            <person name="Fettweis J.M."/>
            <person name="Strauss Iii J.F."/>
            <person name="Buck G.A."/>
            <person name="Jefferson K.K."/>
        </authorList>
    </citation>
    <scope>NUCLEOTIDE SEQUENCE [LARGE SCALE GENOMIC DNA]</scope>
    <source>
        <strain evidence="12 18">VMC3</strain>
    </source>
</reference>
<dbReference type="Proteomes" id="UP000289808">
    <property type="component" value="Unassembled WGS sequence"/>
</dbReference>
<dbReference type="AlphaFoldDB" id="A0A109DF55"/>
<dbReference type="EMBL" id="SCLX01000042">
    <property type="protein sequence ID" value="RXF57343.1"/>
    <property type="molecule type" value="Genomic_DNA"/>
</dbReference>
<evidence type="ECO:0000256" key="7">
    <source>
        <dbReference type="ARBA" id="ARBA00023136"/>
    </source>
</evidence>